<reference evidence="1" key="1">
    <citation type="journal article" date="2014" name="Front. Microbiol.">
        <title>High frequency of phylogenetically diverse reductive dehalogenase-homologous genes in deep subseafloor sedimentary metagenomes.</title>
        <authorList>
            <person name="Kawai M."/>
            <person name="Futagami T."/>
            <person name="Toyoda A."/>
            <person name="Takaki Y."/>
            <person name="Nishi S."/>
            <person name="Hori S."/>
            <person name="Arai W."/>
            <person name="Tsubouchi T."/>
            <person name="Morono Y."/>
            <person name="Uchiyama I."/>
            <person name="Ito T."/>
            <person name="Fujiyama A."/>
            <person name="Inagaki F."/>
            <person name="Takami H."/>
        </authorList>
    </citation>
    <scope>NUCLEOTIDE SEQUENCE</scope>
    <source>
        <strain evidence="1">Expedition CK06-06</strain>
    </source>
</reference>
<sequence>QNNTNFNVGPREKTQNILNIQPVVPFSLGDDWNLITRTIVPVISQPAFFDGQDRKNGLGDTLFTGFISPTNRDKWIRRTWLWGVGPAVLLPTSTNDRLGSGEWGAGPSAVFLTMPGRWVIGSLFNNVWSFTDDKDVNQFTWQYFVNYNLDDGWYLSSAPIITANWKADSDDTWTVPFGGGVGKIFRIGNQPINVSAATYYNAEKPDFGADWQARLQVQFLFPK</sequence>
<name>X0UCH7_9ZZZZ</name>
<evidence type="ECO:0000313" key="1">
    <source>
        <dbReference type="EMBL" id="GAG03305.1"/>
    </source>
</evidence>
<feature type="non-terminal residue" evidence="1">
    <location>
        <position position="1"/>
    </location>
</feature>
<proteinExistence type="predicted"/>
<gene>
    <name evidence="1" type="ORF">S01H1_43920</name>
</gene>
<dbReference type="EMBL" id="BARS01027995">
    <property type="protein sequence ID" value="GAG03305.1"/>
    <property type="molecule type" value="Genomic_DNA"/>
</dbReference>
<comment type="caution">
    <text evidence="1">The sequence shown here is derived from an EMBL/GenBank/DDBJ whole genome shotgun (WGS) entry which is preliminary data.</text>
</comment>
<evidence type="ECO:0008006" key="2">
    <source>
        <dbReference type="Google" id="ProtNLM"/>
    </source>
</evidence>
<protein>
    <recommendedName>
        <fullName evidence="2">Neuromedin U</fullName>
    </recommendedName>
</protein>
<organism evidence="1">
    <name type="scientific">marine sediment metagenome</name>
    <dbReference type="NCBI Taxonomy" id="412755"/>
    <lineage>
        <taxon>unclassified sequences</taxon>
        <taxon>metagenomes</taxon>
        <taxon>ecological metagenomes</taxon>
    </lineage>
</organism>
<dbReference type="AlphaFoldDB" id="X0UCH7"/>
<accession>X0UCH7</accession>